<organism evidence="4 5">
    <name type="scientific">Miscanthus lutarioriparius</name>
    <dbReference type="NCBI Taxonomy" id="422564"/>
    <lineage>
        <taxon>Eukaryota</taxon>
        <taxon>Viridiplantae</taxon>
        <taxon>Streptophyta</taxon>
        <taxon>Embryophyta</taxon>
        <taxon>Tracheophyta</taxon>
        <taxon>Spermatophyta</taxon>
        <taxon>Magnoliopsida</taxon>
        <taxon>Liliopsida</taxon>
        <taxon>Poales</taxon>
        <taxon>Poaceae</taxon>
        <taxon>PACMAD clade</taxon>
        <taxon>Panicoideae</taxon>
        <taxon>Andropogonodae</taxon>
        <taxon>Andropogoneae</taxon>
        <taxon>Saccharinae</taxon>
        <taxon>Miscanthus</taxon>
    </lineage>
</organism>
<dbReference type="InterPro" id="IPR007321">
    <property type="entry name" value="Transposase_28"/>
</dbReference>
<evidence type="ECO:0000313" key="5">
    <source>
        <dbReference type="Proteomes" id="UP000604825"/>
    </source>
</evidence>
<feature type="compositionally biased region" description="Basic and acidic residues" evidence="2">
    <location>
        <begin position="814"/>
        <end position="829"/>
    </location>
</feature>
<keyword evidence="1" id="KW-0175">Coiled coil</keyword>
<dbReference type="PANTHER" id="PTHR31099">
    <property type="entry name" value="OS06G0165300 PROTEIN"/>
    <property type="match status" value="1"/>
</dbReference>
<reference evidence="4" key="1">
    <citation type="submission" date="2020-10" db="EMBL/GenBank/DDBJ databases">
        <authorList>
            <person name="Han B."/>
            <person name="Lu T."/>
            <person name="Zhao Q."/>
            <person name="Huang X."/>
            <person name="Zhao Y."/>
        </authorList>
    </citation>
    <scope>NUCLEOTIDE SEQUENCE</scope>
</reference>
<feature type="region of interest" description="Disordered" evidence="2">
    <location>
        <begin position="254"/>
        <end position="280"/>
    </location>
</feature>
<feature type="coiled-coil region" evidence="1">
    <location>
        <begin position="530"/>
        <end position="568"/>
    </location>
</feature>
<feature type="domain" description="Transposase (putative) gypsy type" evidence="3">
    <location>
        <begin position="80"/>
        <end position="144"/>
    </location>
</feature>
<dbReference type="EMBL" id="CAJGYO010000017">
    <property type="protein sequence ID" value="CAD6332849.1"/>
    <property type="molecule type" value="Genomic_DNA"/>
</dbReference>
<feature type="compositionally biased region" description="Basic residues" evidence="2">
    <location>
        <begin position="801"/>
        <end position="813"/>
    </location>
</feature>
<proteinExistence type="predicted"/>
<comment type="caution">
    <text evidence="4">The sequence shown here is derived from an EMBL/GenBank/DDBJ whole genome shotgun (WGS) entry which is preliminary data.</text>
</comment>
<evidence type="ECO:0000256" key="1">
    <source>
        <dbReference type="SAM" id="Coils"/>
    </source>
</evidence>
<accession>A0A811RUC8</accession>
<feature type="region of interest" description="Disordered" evidence="2">
    <location>
        <begin position="766"/>
        <end position="861"/>
    </location>
</feature>
<sequence>MEAELDAVAAPDADEGSGLNSPFSAAATMKNMRSKHKCEDTLLSICRSYGISTELYKPLCSKDGWGPCKTPPEASNALCVFEAMLKVGVRFLLHELYNKVLTYFNLAPSQLVPNAWRQLAGFVLVCEDVGITPMEAVFRYYFKLFPVGNGWYNFKVNWSCLFKADGGIHVNTRWKERWFFLDSLMADNPWRCPQEWGTPRKGANETLQLTQTAWNAIDKLNAVKEKGISLMKLIIDKSQYNHNFPVLPPLHEQVKSETEASDDDDVTPSTHPPKRPRLPTTATAITITALSQRVIGTTSSAPPGFTPVTSPRSTVAGNDDFRQAYRMHAGGFRELRLAKENLASEQAARAKALEDLEAEQSKTRQLTGQLQVVQAERDKALMQLKEMGAELTVRCAAQAEHTARVRQLEAEHATKVSHLTQLLRTEEGMHMAKVQRLESDLEAAQAEVAKALGQLKETRAELTKAQAEDTDRVCQLRNAFELAQAEGAKAHGQLKETRAELTKTHAEHTYRVCELRNAFEAAEAKHVTKVNRLVEECKEVEANLQQLAEELEAEKAKHAAEVNAVRAQCYSQIKAAAIKYINELMPEPLPVMGVAGSKVADVNFLEESAGVAGSKVPDCMLLEEPAAIKQVVLMGGEKTHACETHPVHSLLLSTFPDSVTSFDPELSNCHTTVTQEHCQSVTQSPNLLGLVVTSPCSSELANNIDPVDNTTSHTQPQPDKTLTRNRFGDNRVLLEPMDVFLESISCALLQPILPLEHLSEDKHETLPTTSTANHTNGTLSPKIGSCSVQRKSTRLAGKEKDRKRKRRHGRGSRTHFERPINKNKMDAVKVIEASTKPAGKTKNTVTKTAAASEEVEELMAA</sequence>
<dbReference type="AlphaFoldDB" id="A0A811RUC8"/>
<dbReference type="Proteomes" id="UP000604825">
    <property type="component" value="Unassembled WGS sequence"/>
</dbReference>
<gene>
    <name evidence="4" type="ORF">NCGR_LOCUS56947</name>
</gene>
<feature type="coiled-coil region" evidence="1">
    <location>
        <begin position="434"/>
        <end position="468"/>
    </location>
</feature>
<feature type="region of interest" description="Disordered" evidence="2">
    <location>
        <begin position="702"/>
        <end position="723"/>
    </location>
</feature>
<dbReference type="OrthoDB" id="685909at2759"/>
<keyword evidence="5" id="KW-1185">Reference proteome</keyword>
<feature type="region of interest" description="Disordered" evidence="2">
    <location>
        <begin position="297"/>
        <end position="316"/>
    </location>
</feature>
<feature type="compositionally biased region" description="Polar residues" evidence="2">
    <location>
        <begin position="708"/>
        <end position="720"/>
    </location>
</feature>
<evidence type="ECO:0000259" key="3">
    <source>
        <dbReference type="Pfam" id="PF04195"/>
    </source>
</evidence>
<feature type="compositionally biased region" description="Polar residues" evidence="2">
    <location>
        <begin position="766"/>
        <end position="779"/>
    </location>
</feature>
<name>A0A811RUC8_9POAL</name>
<feature type="compositionally biased region" description="Low complexity" evidence="2">
    <location>
        <begin position="838"/>
        <end position="851"/>
    </location>
</feature>
<protein>
    <recommendedName>
        <fullName evidence="3">Transposase (putative) gypsy type domain-containing protein</fullName>
    </recommendedName>
</protein>
<feature type="coiled-coil region" evidence="1">
    <location>
        <begin position="335"/>
        <end position="390"/>
    </location>
</feature>
<dbReference type="PANTHER" id="PTHR31099:SF28">
    <property type="entry name" value="F5J5.12"/>
    <property type="match status" value="1"/>
</dbReference>
<evidence type="ECO:0000313" key="4">
    <source>
        <dbReference type="EMBL" id="CAD6332849.1"/>
    </source>
</evidence>
<dbReference type="Pfam" id="PF04195">
    <property type="entry name" value="Transposase_28"/>
    <property type="match status" value="1"/>
</dbReference>
<evidence type="ECO:0000256" key="2">
    <source>
        <dbReference type="SAM" id="MobiDB-lite"/>
    </source>
</evidence>